<keyword evidence="2" id="KW-1185">Reference proteome</keyword>
<feature type="non-terminal residue" evidence="1">
    <location>
        <position position="1"/>
    </location>
</feature>
<sequence>YCRIKNEKYDQTFGIKIKNITDFLELSVVKQKHDWTFKIKYYQMKNITRLLKLR</sequence>
<reference evidence="1 2" key="1">
    <citation type="submission" date="2017-11" db="EMBL/GenBank/DDBJ databases">
        <title>The genome of Rhizophagus clarus HR1 reveals common genetic basis of auxotrophy among arbuscular mycorrhizal fungi.</title>
        <authorList>
            <person name="Kobayashi Y."/>
        </authorList>
    </citation>
    <scope>NUCLEOTIDE SEQUENCE [LARGE SCALE GENOMIC DNA]</scope>
    <source>
        <strain evidence="1 2">HR1</strain>
    </source>
</reference>
<dbReference type="Proteomes" id="UP000247702">
    <property type="component" value="Unassembled WGS sequence"/>
</dbReference>
<evidence type="ECO:0000313" key="2">
    <source>
        <dbReference type="Proteomes" id="UP000247702"/>
    </source>
</evidence>
<accession>A0A2Z6QW63</accession>
<dbReference type="EMBL" id="BEXD01001536">
    <property type="protein sequence ID" value="GBB94563.1"/>
    <property type="molecule type" value="Genomic_DNA"/>
</dbReference>
<protein>
    <submittedName>
        <fullName evidence="1">Uncharacterized protein</fullName>
    </submittedName>
</protein>
<gene>
    <name evidence="1" type="ORF">RclHR1_23800001</name>
</gene>
<comment type="caution">
    <text evidence="1">The sequence shown here is derived from an EMBL/GenBank/DDBJ whole genome shotgun (WGS) entry which is preliminary data.</text>
</comment>
<proteinExistence type="predicted"/>
<name>A0A2Z6QW63_9GLOM</name>
<dbReference type="AlphaFoldDB" id="A0A2Z6QW63"/>
<organism evidence="1 2">
    <name type="scientific">Rhizophagus clarus</name>
    <dbReference type="NCBI Taxonomy" id="94130"/>
    <lineage>
        <taxon>Eukaryota</taxon>
        <taxon>Fungi</taxon>
        <taxon>Fungi incertae sedis</taxon>
        <taxon>Mucoromycota</taxon>
        <taxon>Glomeromycotina</taxon>
        <taxon>Glomeromycetes</taxon>
        <taxon>Glomerales</taxon>
        <taxon>Glomeraceae</taxon>
        <taxon>Rhizophagus</taxon>
    </lineage>
</organism>
<evidence type="ECO:0000313" key="1">
    <source>
        <dbReference type="EMBL" id="GBB94563.1"/>
    </source>
</evidence>